<feature type="coiled-coil region" evidence="2">
    <location>
        <begin position="189"/>
        <end position="275"/>
    </location>
</feature>
<accession>A0AA35JNK9</accession>
<organism evidence="4 5">
    <name type="scientific">Podarcis lilfordi</name>
    <name type="common">Lilford's wall lizard</name>
    <dbReference type="NCBI Taxonomy" id="74358"/>
    <lineage>
        <taxon>Eukaryota</taxon>
        <taxon>Metazoa</taxon>
        <taxon>Chordata</taxon>
        <taxon>Craniata</taxon>
        <taxon>Vertebrata</taxon>
        <taxon>Euteleostomi</taxon>
        <taxon>Lepidosauria</taxon>
        <taxon>Squamata</taxon>
        <taxon>Bifurcata</taxon>
        <taxon>Unidentata</taxon>
        <taxon>Episquamata</taxon>
        <taxon>Laterata</taxon>
        <taxon>Lacertibaenia</taxon>
        <taxon>Lacertidae</taxon>
        <taxon>Podarcis</taxon>
    </lineage>
</organism>
<protein>
    <recommendedName>
        <fullName evidence="3">Trichohyalin-plectin-homology domain-containing protein</fullName>
    </recommendedName>
</protein>
<dbReference type="InterPro" id="IPR039986">
    <property type="entry name" value="CFAP210"/>
</dbReference>
<name>A0AA35JNK9_9SAUR</name>
<reference evidence="4" key="1">
    <citation type="submission" date="2022-12" db="EMBL/GenBank/DDBJ databases">
        <authorList>
            <person name="Alioto T."/>
            <person name="Alioto T."/>
            <person name="Gomez Garrido J."/>
        </authorList>
    </citation>
    <scope>NUCLEOTIDE SEQUENCE</scope>
</reference>
<dbReference type="GO" id="GO:0005879">
    <property type="term" value="C:axonemal microtubule"/>
    <property type="evidence" value="ECO:0007669"/>
    <property type="project" value="TreeGrafter"/>
</dbReference>
<dbReference type="Proteomes" id="UP001178461">
    <property type="component" value="Chromosome 1"/>
</dbReference>
<evidence type="ECO:0000256" key="2">
    <source>
        <dbReference type="SAM" id="Coils"/>
    </source>
</evidence>
<dbReference type="PANTHER" id="PTHR28663:SF1">
    <property type="entry name" value="CILIA- AND FLAGELLA- ASSOCIATED PROTEIN 210"/>
    <property type="match status" value="1"/>
</dbReference>
<evidence type="ECO:0000259" key="3">
    <source>
        <dbReference type="Pfam" id="PF13868"/>
    </source>
</evidence>
<keyword evidence="5" id="KW-1185">Reference proteome</keyword>
<evidence type="ECO:0000313" key="5">
    <source>
        <dbReference type="Proteomes" id="UP001178461"/>
    </source>
</evidence>
<keyword evidence="1 2" id="KW-0175">Coiled coil</keyword>
<feature type="coiled-coil region" evidence="2">
    <location>
        <begin position="349"/>
        <end position="377"/>
    </location>
</feature>
<evidence type="ECO:0000313" key="4">
    <source>
        <dbReference type="EMBL" id="CAI5762119.1"/>
    </source>
</evidence>
<dbReference type="Pfam" id="PF13868">
    <property type="entry name" value="TPH"/>
    <property type="match status" value="1"/>
</dbReference>
<dbReference type="AlphaFoldDB" id="A0AA35JNK9"/>
<dbReference type="InterPro" id="IPR043597">
    <property type="entry name" value="TPH_dom"/>
</dbReference>
<sequence>MKAAAAAAARQAVLVKKRRGQERPATPNKDDVVEGIFLPVGVDLRQITILPKKEWERIHDSLTAPAREAARIRAERKERKDLHLKSQALVKNWHNTIAGMAQAKLKAKKERQERDEEEKRKVDLEEAKYEAQKRKEAVAESKLYQYYQNERVKDFHRALLLTECLKERDAQIEFKKVKENLYRCRDEEVERERQKAVRKEEEKIRENRRKRVQLSKDQLEQIKEHERLAELSRLEDKRERAEIQEQVLLNQQEVLQKEQEEREDKIRRRKEHQAHVADQVTLKAIEKQKEEEEDDKVRAHYRAKQAMAKLRKAKEDEMHRLMEEHRDNITSRLLAHMKKEADDEDERIARDIAETDAQLERERKEKEEKNNAELKSITEHRMNVIKRKEEKEKQDRLEAQEILRGQIEADRIFQELEKDKKHRNHCANLKLQDFHVMQIVEKKLKEDREKQAETDYVRQKERILLFKEQEFQKYAKKIIDEQSKTTRNLYPLLKALNEGDSGINRPVFRENEQPCEKQPTKLPFIGDTAQEMKWLNEYEYGHTKGRLGFSW</sequence>
<dbReference type="EMBL" id="OX395126">
    <property type="protein sequence ID" value="CAI5762119.1"/>
    <property type="molecule type" value="Genomic_DNA"/>
</dbReference>
<dbReference type="PANTHER" id="PTHR28663">
    <property type="entry name" value="COILED-COIL DOMAIN-CONTAINING PROTEIN 173"/>
    <property type="match status" value="1"/>
</dbReference>
<gene>
    <name evidence="4" type="ORF">PODLI_1B004767</name>
</gene>
<feature type="coiled-coil region" evidence="2">
    <location>
        <begin position="100"/>
        <end position="134"/>
    </location>
</feature>
<proteinExistence type="predicted"/>
<evidence type="ECO:0000256" key="1">
    <source>
        <dbReference type="ARBA" id="ARBA00023054"/>
    </source>
</evidence>
<feature type="domain" description="Trichohyalin-plectin-homology" evidence="3">
    <location>
        <begin position="147"/>
        <end position="486"/>
    </location>
</feature>